<organism evidence="7 8">
    <name type="scientific">Endozoicomonas montiporae CL-33</name>
    <dbReference type="NCBI Taxonomy" id="570277"/>
    <lineage>
        <taxon>Bacteria</taxon>
        <taxon>Pseudomonadati</taxon>
        <taxon>Pseudomonadota</taxon>
        <taxon>Gammaproteobacteria</taxon>
        <taxon>Oceanospirillales</taxon>
        <taxon>Endozoicomonadaceae</taxon>
        <taxon>Endozoicomonas</taxon>
    </lineage>
</organism>
<evidence type="ECO:0000256" key="4">
    <source>
        <dbReference type="ARBA" id="ARBA00022989"/>
    </source>
</evidence>
<accession>A0A142B7W5</accession>
<evidence type="ECO:0000256" key="6">
    <source>
        <dbReference type="SAM" id="Phobius"/>
    </source>
</evidence>
<dbReference type="PANTHER" id="PTHR30086">
    <property type="entry name" value="ARGININE EXPORTER PROTEIN ARGO"/>
    <property type="match status" value="1"/>
</dbReference>
<evidence type="ECO:0000256" key="2">
    <source>
        <dbReference type="ARBA" id="ARBA00022475"/>
    </source>
</evidence>
<dbReference type="PIRSF" id="PIRSF006324">
    <property type="entry name" value="LeuE"/>
    <property type="match status" value="1"/>
</dbReference>
<evidence type="ECO:0000313" key="8">
    <source>
        <dbReference type="Proteomes" id="UP000071065"/>
    </source>
</evidence>
<evidence type="ECO:0000256" key="5">
    <source>
        <dbReference type="ARBA" id="ARBA00023136"/>
    </source>
</evidence>
<keyword evidence="3 6" id="KW-0812">Transmembrane</keyword>
<dbReference type="GO" id="GO:0015171">
    <property type="term" value="F:amino acid transmembrane transporter activity"/>
    <property type="evidence" value="ECO:0007669"/>
    <property type="project" value="TreeGrafter"/>
</dbReference>
<dbReference type="Proteomes" id="UP000071065">
    <property type="component" value="Chromosome"/>
</dbReference>
<dbReference type="OrthoDB" id="9804822at2"/>
<feature type="transmembrane region" description="Helical" evidence="6">
    <location>
        <begin position="137"/>
        <end position="155"/>
    </location>
</feature>
<sequence length="221" mass="23817">MTFMEHPFLIIGATHLIALMSPGPDAALIVNNSIRLSKEKALWAAFGISCGILVHTILALTGMSVLIQEVPWIKAVLQFCGGSFLLYLGISSLKSARQHHSFTTAPSEGQPAQPNISPNSMTIWFQGLATNVLNPKALVYFISIFSSVVTVSSSFTFKALMAFEMFGLSMLWFSFLALVLSSSSVQQKLGRMNAAILSLTGVLFIAVGCAILMTGLLTIIR</sequence>
<name>A0A142B7W5_9GAMM</name>
<gene>
    <name evidence="7" type="primary">rhtC</name>
    <name evidence="7" type="ORF">EZMO1_0599</name>
</gene>
<feature type="transmembrane region" description="Helical" evidence="6">
    <location>
        <begin position="194"/>
        <end position="220"/>
    </location>
</feature>
<protein>
    <submittedName>
        <fullName evidence="7">Threonine efflux protein</fullName>
    </submittedName>
</protein>
<keyword evidence="4 6" id="KW-1133">Transmembrane helix</keyword>
<dbReference type="EMBL" id="CP013251">
    <property type="protein sequence ID" value="AMO54841.1"/>
    <property type="molecule type" value="Genomic_DNA"/>
</dbReference>
<dbReference type="AlphaFoldDB" id="A0A142B7W5"/>
<dbReference type="PANTHER" id="PTHR30086:SF17">
    <property type="entry name" value="LYSE FAMILY TRANSLOCATOR"/>
    <property type="match status" value="1"/>
</dbReference>
<keyword evidence="2" id="KW-1003">Cell membrane</keyword>
<reference evidence="7 8" key="1">
    <citation type="journal article" date="2016" name="Front. Microbiol.">
        <title>Genomic Insight into the Host-Endosymbiont Relationship of Endozoicomonas montiporae CL-33(T) with its Coral Host.</title>
        <authorList>
            <person name="Ding J.-Y."/>
            <person name="Shiu J.-H."/>
            <person name="Chen W.-M."/>
            <person name="Chiang Y.-R."/>
            <person name="Tang S.-L."/>
        </authorList>
    </citation>
    <scope>NUCLEOTIDE SEQUENCE [LARGE SCALE GENOMIC DNA]</scope>
    <source>
        <strain evidence="7 8">CL-33</strain>
    </source>
</reference>
<evidence type="ECO:0000256" key="3">
    <source>
        <dbReference type="ARBA" id="ARBA00022692"/>
    </source>
</evidence>
<evidence type="ECO:0000313" key="7">
    <source>
        <dbReference type="EMBL" id="AMO54841.1"/>
    </source>
</evidence>
<evidence type="ECO:0000256" key="1">
    <source>
        <dbReference type="ARBA" id="ARBA00004651"/>
    </source>
</evidence>
<feature type="transmembrane region" description="Helical" evidence="6">
    <location>
        <begin position="6"/>
        <end position="30"/>
    </location>
</feature>
<dbReference type="KEGG" id="emp:EZMO1_0599"/>
<dbReference type="Pfam" id="PF01810">
    <property type="entry name" value="LysE"/>
    <property type="match status" value="1"/>
</dbReference>
<dbReference type="PATRIC" id="fig|570277.3.peg.644"/>
<dbReference type="InterPro" id="IPR001123">
    <property type="entry name" value="LeuE-type"/>
</dbReference>
<proteinExistence type="predicted"/>
<comment type="subcellular location">
    <subcellularLocation>
        <location evidence="1">Cell membrane</location>
        <topology evidence="1">Multi-pass membrane protein</topology>
    </subcellularLocation>
</comment>
<feature type="transmembrane region" description="Helical" evidence="6">
    <location>
        <begin position="72"/>
        <end position="90"/>
    </location>
</feature>
<dbReference type="GO" id="GO:0005886">
    <property type="term" value="C:plasma membrane"/>
    <property type="evidence" value="ECO:0007669"/>
    <property type="project" value="UniProtKB-SubCell"/>
</dbReference>
<feature type="transmembrane region" description="Helical" evidence="6">
    <location>
        <begin position="161"/>
        <end position="182"/>
    </location>
</feature>
<dbReference type="RefSeq" id="WP_051790721.1">
    <property type="nucleotide sequence ID" value="NZ_CP013251.1"/>
</dbReference>
<keyword evidence="5 6" id="KW-0472">Membrane</keyword>
<dbReference type="STRING" id="570277.EZMO1_0599"/>
<feature type="transmembrane region" description="Helical" evidence="6">
    <location>
        <begin position="42"/>
        <end position="66"/>
    </location>
</feature>